<keyword evidence="2" id="KW-1185">Reference proteome</keyword>
<dbReference type="HOGENOM" id="CLU_1100981_0_0_2"/>
<dbReference type="KEGG" id="mif:Metin_1150"/>
<dbReference type="GeneID" id="9132167"/>
<gene>
    <name evidence="1" type="ordered locus">Metin_1150</name>
</gene>
<organism evidence="1 2">
    <name type="scientific">Methanocaldococcus infernus (strain DSM 11812 / JCM 15783 / ME)</name>
    <dbReference type="NCBI Taxonomy" id="573063"/>
    <lineage>
        <taxon>Archaea</taxon>
        <taxon>Methanobacteriati</taxon>
        <taxon>Methanobacteriota</taxon>
        <taxon>Methanomada group</taxon>
        <taxon>Methanococci</taxon>
        <taxon>Methanococcales</taxon>
        <taxon>Methanocaldococcaceae</taxon>
        <taxon>Methanocaldococcus</taxon>
    </lineage>
</organism>
<dbReference type="Proteomes" id="UP000002061">
    <property type="component" value="Chromosome"/>
</dbReference>
<dbReference type="eggNOG" id="arCOG05074">
    <property type="taxonomic scope" value="Archaea"/>
</dbReference>
<evidence type="ECO:0000313" key="2">
    <source>
        <dbReference type="Proteomes" id="UP000002061"/>
    </source>
</evidence>
<dbReference type="OrthoDB" id="59590at2157"/>
<dbReference type="AlphaFoldDB" id="D5VTA1"/>
<dbReference type="STRING" id="573063.Metin_1150"/>
<proteinExistence type="predicted"/>
<evidence type="ECO:0000313" key="1">
    <source>
        <dbReference type="EMBL" id="ADG13804.1"/>
    </source>
</evidence>
<sequence>MKVGIATKPKDINLNSEIIKYYDFHVIDSETEDFINLENLKKVIVTVQSKRDNAYELLELYSSYDPLAICIVLGNRKYLKEHERKKRREVILKVIERALDLFNNIWVGTEKVEDLVKPVIEEHDLTAFYLYGDSCSLKNRAIYVPYSSQLKNKEFINNYLERRKSKDIDKYILRDPRKIKEILRENKYSVFYPIDGDIYELSKLINL</sequence>
<dbReference type="RefSeq" id="WP_013100549.1">
    <property type="nucleotide sequence ID" value="NC_014122.1"/>
</dbReference>
<accession>D5VTA1</accession>
<protein>
    <submittedName>
        <fullName evidence="1">Uncharacterized protein</fullName>
    </submittedName>
</protein>
<reference evidence="1" key="1">
    <citation type="submission" date="2010-04" db="EMBL/GenBank/DDBJ databases">
        <title>Complete sequence of Methanocaldococcus infernus ME.</title>
        <authorList>
            <consortium name="US DOE Joint Genome Institute"/>
            <person name="Lucas S."/>
            <person name="Copeland A."/>
            <person name="Lapidus A."/>
            <person name="Cheng J.-F."/>
            <person name="Bruce D."/>
            <person name="Goodwin L."/>
            <person name="Pitluck S."/>
            <person name="Munk A.C."/>
            <person name="Detter J.C."/>
            <person name="Han C."/>
            <person name="Tapia R."/>
            <person name="Land M."/>
            <person name="Hauser L."/>
            <person name="Kyrpides N."/>
            <person name="Mikhailova N."/>
            <person name="Sieprawska-Lupa M."/>
            <person name="Whitman W.B."/>
            <person name="Woyke T."/>
        </authorList>
    </citation>
    <scope>NUCLEOTIDE SEQUENCE [LARGE SCALE GENOMIC DNA]</scope>
    <source>
        <strain evidence="1">ME</strain>
    </source>
</reference>
<name>D5VTA1_METIM</name>
<dbReference type="EMBL" id="CP002009">
    <property type="protein sequence ID" value="ADG13804.1"/>
    <property type="molecule type" value="Genomic_DNA"/>
</dbReference>